<dbReference type="PANTHER" id="PTHR12788">
    <property type="entry name" value="PROTEIN-TYROSINE SULFOTRANSFERASE 2"/>
    <property type="match status" value="1"/>
</dbReference>
<dbReference type="STRING" id="1206085.SAMN05443575_1380"/>
<gene>
    <name evidence="2" type="ORF">SAMN05443575_1380</name>
</gene>
<organism evidence="2 3">
    <name type="scientific">Jatrophihabitans endophyticus</name>
    <dbReference type="NCBI Taxonomy" id="1206085"/>
    <lineage>
        <taxon>Bacteria</taxon>
        <taxon>Bacillati</taxon>
        <taxon>Actinomycetota</taxon>
        <taxon>Actinomycetes</taxon>
        <taxon>Jatrophihabitantales</taxon>
        <taxon>Jatrophihabitantaceae</taxon>
        <taxon>Jatrophihabitans</taxon>
    </lineage>
</organism>
<sequence length="264" mass="29275">MEGLRRRAAAVLRDSRSSSGDSGVGLTDRLVVDPVFVLCATRSGSTLLRSILNSHSLIHAPHELHLNALRVAIERPYARKSFEQMSLSAEELQLLLWDRVLHGLLASSGKRVIVDKTPQNAADWALIHRGWPEARYIHLRRHPAAMLQSRLAANTKASRDHEIDLVRRYGDQLDAARRELPGPTVRYETLTADPTAVAQALCEYVGVPWEEAMVHYAVPDTGELRPGLGDWGAAIRSGHVGQARELSDDRAVELADMTARWGYS</sequence>
<evidence type="ECO:0000313" key="3">
    <source>
        <dbReference type="Proteomes" id="UP000186132"/>
    </source>
</evidence>
<dbReference type="InterPro" id="IPR026634">
    <property type="entry name" value="TPST-like"/>
</dbReference>
<dbReference type="Gene3D" id="3.40.50.300">
    <property type="entry name" value="P-loop containing nucleotide triphosphate hydrolases"/>
    <property type="match status" value="1"/>
</dbReference>
<reference evidence="2 3" key="1">
    <citation type="submission" date="2016-11" db="EMBL/GenBank/DDBJ databases">
        <authorList>
            <person name="Jaros S."/>
            <person name="Januszkiewicz K."/>
            <person name="Wedrychowicz H."/>
        </authorList>
    </citation>
    <scope>NUCLEOTIDE SEQUENCE [LARGE SCALE GENOMIC DNA]</scope>
    <source>
        <strain evidence="2 3">DSM 45627</strain>
    </source>
</reference>
<name>A0A1M5H357_9ACTN</name>
<dbReference type="GO" id="GO:0008476">
    <property type="term" value="F:protein-tyrosine sulfotransferase activity"/>
    <property type="evidence" value="ECO:0007669"/>
    <property type="project" value="InterPro"/>
</dbReference>
<proteinExistence type="predicted"/>
<dbReference type="EMBL" id="FQVU01000002">
    <property type="protein sequence ID" value="SHG10374.1"/>
    <property type="molecule type" value="Genomic_DNA"/>
</dbReference>
<evidence type="ECO:0000256" key="1">
    <source>
        <dbReference type="ARBA" id="ARBA00022679"/>
    </source>
</evidence>
<dbReference type="PANTHER" id="PTHR12788:SF10">
    <property type="entry name" value="PROTEIN-TYROSINE SULFOTRANSFERASE"/>
    <property type="match status" value="1"/>
</dbReference>
<dbReference type="AlphaFoldDB" id="A0A1M5H357"/>
<keyword evidence="1 2" id="KW-0808">Transferase</keyword>
<dbReference type="Pfam" id="PF13469">
    <property type="entry name" value="Sulfotransfer_3"/>
    <property type="match status" value="1"/>
</dbReference>
<accession>A0A1M5H357</accession>
<keyword evidence="3" id="KW-1185">Reference proteome</keyword>
<dbReference type="SUPFAM" id="SSF52540">
    <property type="entry name" value="P-loop containing nucleoside triphosphate hydrolases"/>
    <property type="match status" value="1"/>
</dbReference>
<dbReference type="Proteomes" id="UP000186132">
    <property type="component" value="Unassembled WGS sequence"/>
</dbReference>
<dbReference type="InterPro" id="IPR027417">
    <property type="entry name" value="P-loop_NTPase"/>
</dbReference>
<protein>
    <submittedName>
        <fullName evidence="2">Sulfotransferase family protein</fullName>
    </submittedName>
</protein>
<evidence type="ECO:0000313" key="2">
    <source>
        <dbReference type="EMBL" id="SHG10374.1"/>
    </source>
</evidence>